<organism evidence="1 2">
    <name type="scientific">Sphaeroforma arctica JP610</name>
    <dbReference type="NCBI Taxonomy" id="667725"/>
    <lineage>
        <taxon>Eukaryota</taxon>
        <taxon>Ichthyosporea</taxon>
        <taxon>Ichthyophonida</taxon>
        <taxon>Sphaeroforma</taxon>
    </lineage>
</organism>
<accession>A0A0L0EYV2</accession>
<gene>
    <name evidence="1" type="ORF">SARC_17924</name>
</gene>
<sequence>DDLVTCLSPTTGELLAYKNDAARSVGLGLDVFEFNAQVDFRADLVNPHVYVCSPLVLELFCDNFDYQDMNDFLRGLIDDDVQGNRIFTHIIAAEYCTR</sequence>
<reference evidence="1 2" key="1">
    <citation type="submission" date="2011-02" db="EMBL/GenBank/DDBJ databases">
        <title>The Genome Sequence of Sphaeroforma arctica JP610.</title>
        <authorList>
            <consortium name="The Broad Institute Genome Sequencing Platform"/>
            <person name="Russ C."/>
            <person name="Cuomo C."/>
            <person name="Young S.K."/>
            <person name="Zeng Q."/>
            <person name="Gargeya S."/>
            <person name="Alvarado L."/>
            <person name="Berlin A."/>
            <person name="Chapman S.B."/>
            <person name="Chen Z."/>
            <person name="Freedman E."/>
            <person name="Gellesch M."/>
            <person name="Goldberg J."/>
            <person name="Griggs A."/>
            <person name="Gujja S."/>
            <person name="Heilman E."/>
            <person name="Heiman D."/>
            <person name="Howarth C."/>
            <person name="Mehta T."/>
            <person name="Neiman D."/>
            <person name="Pearson M."/>
            <person name="Roberts A."/>
            <person name="Saif S."/>
            <person name="Shea T."/>
            <person name="Shenoy N."/>
            <person name="Sisk P."/>
            <person name="Stolte C."/>
            <person name="Sykes S."/>
            <person name="White J."/>
            <person name="Yandava C."/>
            <person name="Burger G."/>
            <person name="Gray M.W."/>
            <person name="Holland P.W.H."/>
            <person name="King N."/>
            <person name="Lang F.B.F."/>
            <person name="Roger A.J."/>
            <person name="Ruiz-Trillo I."/>
            <person name="Haas B."/>
            <person name="Nusbaum C."/>
            <person name="Birren B."/>
        </authorList>
    </citation>
    <scope>NUCLEOTIDE SEQUENCE [LARGE SCALE GENOMIC DNA]</scope>
    <source>
        <strain evidence="1 2">JP610</strain>
    </source>
</reference>
<evidence type="ECO:0000313" key="1">
    <source>
        <dbReference type="EMBL" id="KNC69564.1"/>
    </source>
</evidence>
<dbReference type="GO" id="GO:0005851">
    <property type="term" value="C:eukaryotic translation initiation factor 2B complex"/>
    <property type="evidence" value="ECO:0007669"/>
    <property type="project" value="TreeGrafter"/>
</dbReference>
<dbReference type="PANTHER" id="PTHR45887">
    <property type="entry name" value="TRANSLATION INITIATION FACTOR EIF-2B SUBUNIT EPSILON"/>
    <property type="match status" value="1"/>
</dbReference>
<proteinExistence type="predicted"/>
<keyword evidence="2" id="KW-1185">Reference proteome</keyword>
<protein>
    <submittedName>
        <fullName evidence="1">Uncharacterized protein</fullName>
    </submittedName>
</protein>
<dbReference type="InterPro" id="IPR051956">
    <property type="entry name" value="eIF2B_epsilon"/>
</dbReference>
<dbReference type="PANTHER" id="PTHR45887:SF1">
    <property type="entry name" value="TRANSLATION INITIATION FACTOR EIF-2B SUBUNIT EPSILON"/>
    <property type="match status" value="1"/>
</dbReference>
<dbReference type="GO" id="GO:0031369">
    <property type="term" value="F:translation initiation factor binding"/>
    <property type="evidence" value="ECO:0007669"/>
    <property type="project" value="TreeGrafter"/>
</dbReference>
<name>A0A0L0EYV2_9EUKA</name>
<dbReference type="GeneID" id="25918428"/>
<dbReference type="GO" id="GO:0005085">
    <property type="term" value="F:guanyl-nucleotide exchange factor activity"/>
    <property type="evidence" value="ECO:0007669"/>
    <property type="project" value="TreeGrafter"/>
</dbReference>
<dbReference type="OrthoDB" id="424572at2759"/>
<dbReference type="RefSeq" id="XP_014143466.1">
    <property type="nucleotide sequence ID" value="XM_014287991.1"/>
</dbReference>
<evidence type="ECO:0000313" key="2">
    <source>
        <dbReference type="Proteomes" id="UP000054560"/>
    </source>
</evidence>
<dbReference type="eggNOG" id="KOG1461">
    <property type="taxonomic scope" value="Eukaryota"/>
</dbReference>
<dbReference type="AlphaFoldDB" id="A0A0L0EYV2"/>
<dbReference type="EMBL" id="KQ254396">
    <property type="protein sequence ID" value="KNC69564.1"/>
    <property type="molecule type" value="Genomic_DNA"/>
</dbReference>
<dbReference type="Proteomes" id="UP000054560">
    <property type="component" value="Unassembled WGS sequence"/>
</dbReference>
<dbReference type="STRING" id="667725.A0A0L0EYV2"/>
<feature type="non-terminal residue" evidence="1">
    <location>
        <position position="98"/>
    </location>
</feature>
<feature type="non-terminal residue" evidence="1">
    <location>
        <position position="1"/>
    </location>
</feature>
<dbReference type="GO" id="GO:0003743">
    <property type="term" value="F:translation initiation factor activity"/>
    <property type="evidence" value="ECO:0007669"/>
    <property type="project" value="TreeGrafter"/>
</dbReference>